<dbReference type="Pfam" id="PF05485">
    <property type="entry name" value="THAP"/>
    <property type="match status" value="1"/>
</dbReference>
<proteinExistence type="predicted"/>
<keyword evidence="7 9" id="KW-0238">DNA-binding</keyword>
<dbReference type="PANTHER" id="PTHR28668">
    <property type="entry name" value="TRANSMEMBRANE PROTEIN 234"/>
    <property type="match status" value="1"/>
</dbReference>
<evidence type="ECO:0000313" key="12">
    <source>
        <dbReference type="EnsemblMetazoa" id="XP_008217778"/>
    </source>
</evidence>
<dbReference type="SMART" id="SM00980">
    <property type="entry name" value="THAP"/>
    <property type="match status" value="1"/>
</dbReference>
<evidence type="ECO:0000256" key="1">
    <source>
        <dbReference type="ARBA" id="ARBA00004141"/>
    </source>
</evidence>
<dbReference type="GO" id="GO:0008270">
    <property type="term" value="F:zinc ion binding"/>
    <property type="evidence" value="ECO:0007669"/>
    <property type="project" value="UniProtKB-KW"/>
</dbReference>
<keyword evidence="6 10" id="KW-1133">Transmembrane helix</keyword>
<keyword evidence="4 9" id="KW-0863">Zinc-finger</keyword>
<dbReference type="EnsemblMetazoa" id="XM_008219556">
    <property type="protein sequence ID" value="XP_008217778"/>
    <property type="gene ID" value="LOC100679031"/>
</dbReference>
<keyword evidence="13" id="KW-1185">Reference proteome</keyword>
<dbReference type="SUPFAM" id="SSF57716">
    <property type="entry name" value="Glucocorticoid receptor-like (DNA-binding domain)"/>
    <property type="match status" value="1"/>
</dbReference>
<comment type="subcellular location">
    <subcellularLocation>
        <location evidence="1">Membrane</location>
        <topology evidence="1">Multi-pass membrane protein</topology>
    </subcellularLocation>
</comment>
<dbReference type="OrthoDB" id="43458at2759"/>
<evidence type="ECO:0000256" key="10">
    <source>
        <dbReference type="SAM" id="Phobius"/>
    </source>
</evidence>
<evidence type="ECO:0000259" key="11">
    <source>
        <dbReference type="PROSITE" id="PS50950"/>
    </source>
</evidence>
<evidence type="ECO:0000256" key="4">
    <source>
        <dbReference type="ARBA" id="ARBA00022771"/>
    </source>
</evidence>
<dbReference type="GO" id="GO:0016020">
    <property type="term" value="C:membrane"/>
    <property type="evidence" value="ECO:0007669"/>
    <property type="project" value="UniProtKB-SubCell"/>
</dbReference>
<keyword evidence="8 10" id="KW-0472">Membrane</keyword>
<evidence type="ECO:0000256" key="9">
    <source>
        <dbReference type="PROSITE-ProRule" id="PRU00309"/>
    </source>
</evidence>
<keyword evidence="5" id="KW-0862">Zinc</keyword>
<evidence type="ECO:0000256" key="3">
    <source>
        <dbReference type="ARBA" id="ARBA00022723"/>
    </source>
</evidence>
<reference evidence="12" key="1">
    <citation type="submission" date="2021-01" db="UniProtKB">
        <authorList>
            <consortium name="EnsemblMetazoa"/>
        </authorList>
    </citation>
    <scope>IDENTIFICATION</scope>
</reference>
<name>A0A7M7HBG3_NASVI</name>
<feature type="transmembrane region" description="Helical" evidence="10">
    <location>
        <begin position="204"/>
        <end position="226"/>
    </location>
</feature>
<feature type="transmembrane region" description="Helical" evidence="10">
    <location>
        <begin position="172"/>
        <end position="198"/>
    </location>
</feature>
<evidence type="ECO:0000256" key="2">
    <source>
        <dbReference type="ARBA" id="ARBA00022692"/>
    </source>
</evidence>
<dbReference type="GeneID" id="100679031"/>
<dbReference type="AlphaFoldDB" id="A0A7M7HBG3"/>
<dbReference type="Proteomes" id="UP000002358">
    <property type="component" value="Chromosome 4"/>
</dbReference>
<dbReference type="GO" id="GO:0003677">
    <property type="term" value="F:DNA binding"/>
    <property type="evidence" value="ECO:0007669"/>
    <property type="project" value="UniProtKB-UniRule"/>
</dbReference>
<accession>A0A7M7HBG3</accession>
<evidence type="ECO:0000256" key="7">
    <source>
        <dbReference type="ARBA" id="ARBA00023125"/>
    </source>
</evidence>
<dbReference type="PANTHER" id="PTHR28668:SF1">
    <property type="entry name" value="TRANSMEMBRANE PROTEIN 234"/>
    <property type="match status" value="1"/>
</dbReference>
<evidence type="ECO:0000256" key="6">
    <source>
        <dbReference type="ARBA" id="ARBA00022989"/>
    </source>
</evidence>
<sequence>MGNSTCCVVNCKNNARNSSYKFYIFPTAKHWLPQKEKWIAAIKRINPDGSPWVPKKHDVICSAHFIGNKKSQHPLSPSFVPTIFPSEYTKRPVNEKNKIDRNERFIKRNNQNILPLSPISSTIVKIEPQETAFGLVTVAFLWGVTNPFMKKGAEGINRVKSSSKLNQIFRDIYYLVTNLKYMLPFLVNQTGSLLYVLLLQQTDLSLTVVVVNSLTFVITALTGSFLGEEKVNRNSTIKYHLDPRRTRTSCTCHVLVRRTEPYRRNERILIYRQKFNRVNLVERRLRDGWFGENFFF</sequence>
<dbReference type="Pfam" id="PF10639">
    <property type="entry name" value="TMEM234"/>
    <property type="match status" value="1"/>
</dbReference>
<organism evidence="12 13">
    <name type="scientific">Nasonia vitripennis</name>
    <name type="common">Parasitic wasp</name>
    <dbReference type="NCBI Taxonomy" id="7425"/>
    <lineage>
        <taxon>Eukaryota</taxon>
        <taxon>Metazoa</taxon>
        <taxon>Ecdysozoa</taxon>
        <taxon>Arthropoda</taxon>
        <taxon>Hexapoda</taxon>
        <taxon>Insecta</taxon>
        <taxon>Pterygota</taxon>
        <taxon>Neoptera</taxon>
        <taxon>Endopterygota</taxon>
        <taxon>Hymenoptera</taxon>
        <taxon>Apocrita</taxon>
        <taxon>Proctotrupomorpha</taxon>
        <taxon>Chalcidoidea</taxon>
        <taxon>Pteromalidae</taxon>
        <taxon>Pteromalinae</taxon>
        <taxon>Nasonia</taxon>
    </lineage>
</organism>
<keyword evidence="3" id="KW-0479">Metal-binding</keyword>
<keyword evidence="2 10" id="KW-0812">Transmembrane</keyword>
<dbReference type="PROSITE" id="PS50950">
    <property type="entry name" value="ZF_THAP"/>
    <property type="match status" value="1"/>
</dbReference>
<evidence type="ECO:0000256" key="5">
    <source>
        <dbReference type="ARBA" id="ARBA00022833"/>
    </source>
</evidence>
<feature type="domain" description="THAP-type" evidence="11">
    <location>
        <begin position="1"/>
        <end position="84"/>
    </location>
</feature>
<evidence type="ECO:0000313" key="13">
    <source>
        <dbReference type="Proteomes" id="UP000002358"/>
    </source>
</evidence>
<dbReference type="RefSeq" id="XP_008217778.1">
    <property type="nucleotide sequence ID" value="XM_008219556.4"/>
</dbReference>
<dbReference type="InterPro" id="IPR006612">
    <property type="entry name" value="THAP_Znf"/>
</dbReference>
<protein>
    <recommendedName>
        <fullName evidence="11">THAP-type domain-containing protein</fullName>
    </recommendedName>
</protein>
<evidence type="ECO:0000256" key="8">
    <source>
        <dbReference type="ARBA" id="ARBA00023136"/>
    </source>
</evidence>
<dbReference type="InterPro" id="IPR018908">
    <property type="entry name" value="TMEM234"/>
</dbReference>